<dbReference type="RefSeq" id="WP_149356928.1">
    <property type="nucleotide sequence ID" value="NZ_BKBW01000014.1"/>
</dbReference>
<protein>
    <submittedName>
        <fullName evidence="1">Uncharacterized protein</fullName>
    </submittedName>
</protein>
<comment type="caution">
    <text evidence="1">The sequence shown here is derived from an EMBL/GenBank/DDBJ whole genome shotgun (WGS) entry which is preliminary data.</text>
</comment>
<reference evidence="1 2" key="1">
    <citation type="journal article" date="2019" name="Microbiol. Resour. Announc.">
        <title>Draft Genome Sequence of Comamonas testosteroni TA441, a Bacterium That Has a Cryptic Phenol Degradation Gene Cluster.</title>
        <authorList>
            <person name="Arai H."/>
            <person name="Ishii M."/>
        </authorList>
    </citation>
    <scope>NUCLEOTIDE SEQUENCE [LARGE SCALE GENOMIC DNA]</scope>
    <source>
        <strain evidence="1 2">TA441</strain>
    </source>
</reference>
<proteinExistence type="predicted"/>
<accession>A0A5A7MIQ8</accession>
<dbReference type="Proteomes" id="UP000323105">
    <property type="component" value="Unassembled WGS sequence"/>
</dbReference>
<dbReference type="EMBL" id="BKBW01000014">
    <property type="protein sequence ID" value="GEQ77572.1"/>
    <property type="molecule type" value="Genomic_DNA"/>
</dbReference>
<dbReference type="AlphaFoldDB" id="A0A5A7MIQ8"/>
<organism evidence="1 2">
    <name type="scientific">Comamonas testosteroni</name>
    <name type="common">Pseudomonas testosteroni</name>
    <dbReference type="NCBI Taxonomy" id="285"/>
    <lineage>
        <taxon>Bacteria</taxon>
        <taxon>Pseudomonadati</taxon>
        <taxon>Pseudomonadota</taxon>
        <taxon>Betaproteobacteria</taxon>
        <taxon>Burkholderiales</taxon>
        <taxon>Comamonadaceae</taxon>
        <taxon>Comamonas</taxon>
    </lineage>
</organism>
<name>A0A5A7MIQ8_COMTE</name>
<sequence>MLVSVARKDWKSIESTMNRFGDWLWLPLKTHAAAMLHQYDRPRLEDLVDRTDDFFEVAAYVLHAPMAQTLTLALTNMRPTPA</sequence>
<gene>
    <name evidence="1" type="ORF">CTTA_4577</name>
</gene>
<evidence type="ECO:0000313" key="1">
    <source>
        <dbReference type="EMBL" id="GEQ77572.1"/>
    </source>
</evidence>
<evidence type="ECO:0000313" key="2">
    <source>
        <dbReference type="Proteomes" id="UP000323105"/>
    </source>
</evidence>